<feature type="non-terminal residue" evidence="1">
    <location>
        <position position="69"/>
    </location>
</feature>
<reference evidence="1" key="1">
    <citation type="submission" date="2021-04" db="EMBL/GenBank/DDBJ databases">
        <title>Sequencing of actinobacteria type strains.</title>
        <authorList>
            <person name="Nguyen G.-S."/>
            <person name="Wentzel A."/>
        </authorList>
    </citation>
    <scope>NUCLEOTIDE SEQUENCE</scope>
    <source>
        <strain evidence="1">DSM 42095</strain>
    </source>
</reference>
<organism evidence="1 2">
    <name type="scientific">Streptomyces daliensis</name>
    <dbReference type="NCBI Taxonomy" id="299421"/>
    <lineage>
        <taxon>Bacteria</taxon>
        <taxon>Bacillati</taxon>
        <taxon>Actinomycetota</taxon>
        <taxon>Actinomycetes</taxon>
        <taxon>Kitasatosporales</taxon>
        <taxon>Streptomycetaceae</taxon>
        <taxon>Streptomyces</taxon>
    </lineage>
</organism>
<gene>
    <name evidence="1" type="ORF">KDA82_40875</name>
</gene>
<keyword evidence="2" id="KW-1185">Reference proteome</keyword>
<evidence type="ECO:0000313" key="2">
    <source>
        <dbReference type="Proteomes" id="UP000675554"/>
    </source>
</evidence>
<sequence>MLPVTGLYAPLADGLPAVHLAGDGADPTVVFWQRAVHIALQLVRARLIHPALDERGYAVWRVGPVPADA</sequence>
<protein>
    <submittedName>
        <fullName evidence="1">Uncharacterized protein</fullName>
    </submittedName>
</protein>
<name>A0A8T4J638_9ACTN</name>
<dbReference type="EMBL" id="JAGSMN010002365">
    <property type="protein sequence ID" value="MBR7679178.1"/>
    <property type="molecule type" value="Genomic_DNA"/>
</dbReference>
<dbReference type="Proteomes" id="UP000675554">
    <property type="component" value="Unassembled WGS sequence"/>
</dbReference>
<accession>A0A8T4J638</accession>
<evidence type="ECO:0000313" key="1">
    <source>
        <dbReference type="EMBL" id="MBR7679178.1"/>
    </source>
</evidence>
<comment type="caution">
    <text evidence="1">The sequence shown here is derived from an EMBL/GenBank/DDBJ whole genome shotgun (WGS) entry which is preliminary data.</text>
</comment>
<proteinExistence type="predicted"/>
<dbReference type="AlphaFoldDB" id="A0A8T4J638"/>